<organism evidence="3 5">
    <name type="scientific">Marasmiellus scandens</name>
    <dbReference type="NCBI Taxonomy" id="2682957"/>
    <lineage>
        <taxon>Eukaryota</taxon>
        <taxon>Fungi</taxon>
        <taxon>Dikarya</taxon>
        <taxon>Basidiomycota</taxon>
        <taxon>Agaricomycotina</taxon>
        <taxon>Agaricomycetes</taxon>
        <taxon>Agaricomycetidae</taxon>
        <taxon>Agaricales</taxon>
        <taxon>Marasmiineae</taxon>
        <taxon>Omphalotaceae</taxon>
        <taxon>Marasmiellus</taxon>
    </lineage>
</organism>
<sequence>MDQKGKARLEPHSRHQPSTSIDTNASKLAESTISFSQFPSPPTSIPTTPLASPHRAEFARSPNRSHSSPTASPKHHPSLPPSPHARTISPHDWHEGASSIDVDATEDRLLSTSFITSLLKESSDPGPPSRRTSITSDAMSGFSEMTYPPPNRTVERPPLPNPPVPRPPPPRPHGARPPPSSFPSSRPFPAIPESSGFVSDDSDTLYSTGHDDPTIIRSASVTRGPRMQGVSVVGLAPARLHSITSSNWRPSTIASSDMPDDKAEYAEYSAVHNTLPYSPALPSTAIHSGFFQDKPRSVRSTKSFATSIISRISSAARSVNRALPLPWKRLKPLPPIPVNHLNAVAAEQETAREESTIPLPTLVARASVLNGMLEKGYHPHHSLTSYHKHDMVASGCEESDFKEGDTLHHRRQTMSSPPWSDIPDSPRPHSNSRFANKRRYLIILAVFVVVAAAAVGAGVGVSLSRKSSNKLPVCSSPNLTGQSCDLDATCICTSSSGCQGIARSIIDLIPTMNDLFETEHTNASVYNSLWFAVGSPSGSNCASQALMIDVGPALSSATHPNRTRWAQTALLWNIVQSQDPDATDALQHFISGAPWSKIDGSDGPVDDQSSSFSTSVSGFIFNFSSQDVSPESAGFVDNGQPLSDQISRVDDTALQALNRMYSFAHASSVQQSMSLSSYWTGALQQKSTDLNLFKSAVISSPILLTFDASFKGISDLMTNSSTESFPPPLSCYPDLNTTVSEGINNIEHSVFGLPAVQPASKFDASCYPDRPIYGVIDVLGLRLPFVDTPGSVLPKQAAVLNRNANSRAILRSGRLFSTYPDSFNSSSITTSSLNPRSYGTVNNLDHVFLAFLSSIPDVNVAKELVTFLLSSSNLPPSNSSTLGQSISSIPSLEVAIFGSVLPADIDHTVSSFSTSTGSLFFGSDQGQALRNWTISGTGSHVTWAENALSTTVVQDSSSSDDTFNNIWNNASAAIKQNVANVGVNNVTTALEVSGKFSS</sequence>
<dbReference type="EMBL" id="JBANRG010000009">
    <property type="protein sequence ID" value="KAK7463684.1"/>
    <property type="molecule type" value="Genomic_DNA"/>
</dbReference>
<proteinExistence type="predicted"/>
<comment type="caution">
    <text evidence="3">The sequence shown here is derived from an EMBL/GenBank/DDBJ whole genome shotgun (WGS) entry which is preliminary data.</text>
</comment>
<protein>
    <submittedName>
        <fullName evidence="3">Uncharacterized protein</fullName>
    </submittedName>
</protein>
<feature type="compositionally biased region" description="Basic and acidic residues" evidence="1">
    <location>
        <begin position="1"/>
        <end position="13"/>
    </location>
</feature>
<feature type="compositionally biased region" description="Polar residues" evidence="1">
    <location>
        <begin position="62"/>
        <end position="71"/>
    </location>
</feature>
<evidence type="ECO:0000256" key="1">
    <source>
        <dbReference type="SAM" id="MobiDB-lite"/>
    </source>
</evidence>
<dbReference type="Proteomes" id="UP001498398">
    <property type="component" value="Unassembled WGS sequence"/>
</dbReference>
<feature type="region of interest" description="Disordered" evidence="1">
    <location>
        <begin position="1"/>
        <end position="106"/>
    </location>
</feature>
<keyword evidence="5" id="KW-1185">Reference proteome</keyword>
<feature type="transmembrane region" description="Helical" evidence="2">
    <location>
        <begin position="440"/>
        <end position="463"/>
    </location>
</feature>
<gene>
    <name evidence="4" type="ORF">VKT23_005624</name>
    <name evidence="3" type="ORF">VKT23_007027</name>
</gene>
<name>A0ABR1JMV6_9AGAR</name>
<feature type="compositionally biased region" description="Polar residues" evidence="1">
    <location>
        <begin position="16"/>
        <end position="26"/>
    </location>
</feature>
<evidence type="ECO:0000313" key="5">
    <source>
        <dbReference type="Proteomes" id="UP001498398"/>
    </source>
</evidence>
<accession>A0ABR1JMV6</accession>
<dbReference type="EMBL" id="JBANRG010000006">
    <property type="protein sequence ID" value="KAK7465652.1"/>
    <property type="molecule type" value="Genomic_DNA"/>
</dbReference>
<reference evidence="3 5" key="1">
    <citation type="submission" date="2024-01" db="EMBL/GenBank/DDBJ databases">
        <title>A draft genome for the cacao thread blight pathogen Marasmiellus scandens.</title>
        <authorList>
            <person name="Baruah I.K."/>
            <person name="Leung J."/>
            <person name="Bukari Y."/>
            <person name="Amoako-Attah I."/>
            <person name="Meinhardt L.W."/>
            <person name="Bailey B.A."/>
            <person name="Cohen S.P."/>
        </authorList>
    </citation>
    <scope>NUCLEOTIDE SEQUENCE [LARGE SCALE GENOMIC DNA]</scope>
    <source>
        <strain evidence="3 5">GH-19</strain>
    </source>
</reference>
<feature type="compositionally biased region" description="Pro residues" evidence="1">
    <location>
        <begin position="147"/>
        <end position="181"/>
    </location>
</feature>
<keyword evidence="2" id="KW-1133">Transmembrane helix</keyword>
<evidence type="ECO:0000313" key="3">
    <source>
        <dbReference type="EMBL" id="KAK7463684.1"/>
    </source>
</evidence>
<evidence type="ECO:0000313" key="4">
    <source>
        <dbReference type="EMBL" id="KAK7465652.1"/>
    </source>
</evidence>
<keyword evidence="2" id="KW-0812">Transmembrane</keyword>
<feature type="region of interest" description="Disordered" evidence="1">
    <location>
        <begin position="118"/>
        <end position="201"/>
    </location>
</feature>
<keyword evidence="2" id="KW-0472">Membrane</keyword>
<feature type="region of interest" description="Disordered" evidence="1">
    <location>
        <begin position="404"/>
        <end position="430"/>
    </location>
</feature>
<evidence type="ECO:0000256" key="2">
    <source>
        <dbReference type="SAM" id="Phobius"/>
    </source>
</evidence>